<protein>
    <submittedName>
        <fullName evidence="3">Alpha/beta hydrolase</fullName>
    </submittedName>
</protein>
<name>A0A368BU25_9GAMM</name>
<keyword evidence="1" id="KW-0472">Membrane</keyword>
<accession>A0A368BU25</accession>
<dbReference type="GO" id="GO:0016787">
    <property type="term" value="F:hydrolase activity"/>
    <property type="evidence" value="ECO:0007669"/>
    <property type="project" value="UniProtKB-KW"/>
</dbReference>
<dbReference type="GO" id="GO:0016020">
    <property type="term" value="C:membrane"/>
    <property type="evidence" value="ECO:0007669"/>
    <property type="project" value="TreeGrafter"/>
</dbReference>
<evidence type="ECO:0000313" key="4">
    <source>
        <dbReference type="Proteomes" id="UP000253307"/>
    </source>
</evidence>
<reference evidence="3 4" key="1">
    <citation type="journal article" date="2018" name="Microbiome">
        <title>Fine metagenomic profile of the Mediterranean stratified and mixed water columns revealed by assembly and recruitment.</title>
        <authorList>
            <person name="Haro-Moreno J.M."/>
            <person name="Lopez-Perez M."/>
            <person name="De La Torre J.R."/>
            <person name="Picazo A."/>
            <person name="Camacho A."/>
            <person name="Rodriguez-Valera F."/>
        </authorList>
    </citation>
    <scope>NUCLEOTIDE SEQUENCE [LARGE SCALE GENOMIC DNA]</scope>
    <source>
        <strain evidence="3">MED-G82</strain>
    </source>
</reference>
<sequence>MKLSIRIAVIIFILLWIPFYLNTYYLKNISIEDIPESGEWAQLEDGNIFFSWHYPEEPSKDKIVVLVHGFSSPQFVWDGIAELLVDAGYSVLAYDHFGRGHSERPRVKYDHNLYIRALNGLLESQSIDTPVHLVGYSMGGAVIAHFADLYGEKIKSVSLIAPAGTMIEEPEINFWAIQPLIGEWFWHVLGSFYVEEQVYEVTDPRGLLPLEYMELLSEQGKYKGFIESLLSTVRHFDMFNTEDEYRSLNDLNIPVLAVWGTSDQVTPFSGSNRLLEVIPSTELKIIEGGTHNITFVQPTKIGKMIVSFLEGK</sequence>
<dbReference type="Proteomes" id="UP000253307">
    <property type="component" value="Unassembled WGS sequence"/>
</dbReference>
<dbReference type="Gene3D" id="3.40.50.1820">
    <property type="entry name" value="alpha/beta hydrolase"/>
    <property type="match status" value="1"/>
</dbReference>
<gene>
    <name evidence="3" type="ORF">DBW96_02955</name>
</gene>
<evidence type="ECO:0000313" key="3">
    <source>
        <dbReference type="EMBL" id="RCL40828.1"/>
    </source>
</evidence>
<feature type="transmembrane region" description="Helical" evidence="1">
    <location>
        <begin position="7"/>
        <end position="26"/>
    </location>
</feature>
<dbReference type="SUPFAM" id="SSF53474">
    <property type="entry name" value="alpha/beta-Hydrolases"/>
    <property type="match status" value="1"/>
</dbReference>
<keyword evidence="1" id="KW-0812">Transmembrane</keyword>
<keyword evidence="1" id="KW-1133">Transmembrane helix</keyword>
<dbReference type="InterPro" id="IPR022742">
    <property type="entry name" value="Hydrolase_4"/>
</dbReference>
<dbReference type="EMBL" id="QOPE01000020">
    <property type="protein sequence ID" value="RCL40828.1"/>
    <property type="molecule type" value="Genomic_DNA"/>
</dbReference>
<dbReference type="PANTHER" id="PTHR43798">
    <property type="entry name" value="MONOACYLGLYCEROL LIPASE"/>
    <property type="match status" value="1"/>
</dbReference>
<feature type="domain" description="Serine aminopeptidase S33" evidence="2">
    <location>
        <begin position="60"/>
        <end position="294"/>
    </location>
</feature>
<proteinExistence type="predicted"/>
<dbReference type="InterPro" id="IPR000073">
    <property type="entry name" value="AB_hydrolase_1"/>
</dbReference>
<dbReference type="Pfam" id="PF12146">
    <property type="entry name" value="Hydrolase_4"/>
    <property type="match status" value="1"/>
</dbReference>
<comment type="caution">
    <text evidence="3">The sequence shown here is derived from an EMBL/GenBank/DDBJ whole genome shotgun (WGS) entry which is preliminary data.</text>
</comment>
<dbReference type="InterPro" id="IPR029058">
    <property type="entry name" value="AB_hydrolase_fold"/>
</dbReference>
<dbReference type="PANTHER" id="PTHR43798:SF33">
    <property type="entry name" value="HYDROLASE, PUTATIVE (AFU_ORTHOLOGUE AFUA_2G14860)-RELATED"/>
    <property type="match status" value="1"/>
</dbReference>
<dbReference type="AlphaFoldDB" id="A0A368BU25"/>
<dbReference type="PRINTS" id="PR00111">
    <property type="entry name" value="ABHYDROLASE"/>
</dbReference>
<organism evidence="3 4">
    <name type="scientific">SAR86 cluster bacterium</name>
    <dbReference type="NCBI Taxonomy" id="2030880"/>
    <lineage>
        <taxon>Bacteria</taxon>
        <taxon>Pseudomonadati</taxon>
        <taxon>Pseudomonadota</taxon>
        <taxon>Gammaproteobacteria</taxon>
        <taxon>SAR86 cluster</taxon>
    </lineage>
</organism>
<keyword evidence="3" id="KW-0378">Hydrolase</keyword>
<dbReference type="InterPro" id="IPR050266">
    <property type="entry name" value="AB_hydrolase_sf"/>
</dbReference>
<evidence type="ECO:0000256" key="1">
    <source>
        <dbReference type="SAM" id="Phobius"/>
    </source>
</evidence>
<evidence type="ECO:0000259" key="2">
    <source>
        <dbReference type="Pfam" id="PF12146"/>
    </source>
</evidence>